<keyword evidence="1" id="KW-0472">Membrane</keyword>
<dbReference type="Pfam" id="PF13301">
    <property type="entry name" value="DUF4079"/>
    <property type="match status" value="1"/>
</dbReference>
<dbReference type="InterPro" id="IPR025067">
    <property type="entry name" value="DUF4079"/>
</dbReference>
<dbReference type="Proteomes" id="UP001633002">
    <property type="component" value="Unassembled WGS sequence"/>
</dbReference>
<feature type="transmembrane region" description="Helical" evidence="1">
    <location>
        <begin position="241"/>
        <end position="258"/>
    </location>
</feature>
<accession>A0ABD3HN81</accession>
<dbReference type="EMBL" id="JBJQOH010000003">
    <property type="protein sequence ID" value="KAL3693063.1"/>
    <property type="molecule type" value="Genomic_DNA"/>
</dbReference>
<feature type="transmembrane region" description="Helical" evidence="1">
    <location>
        <begin position="270"/>
        <end position="287"/>
    </location>
</feature>
<proteinExistence type="predicted"/>
<keyword evidence="1" id="KW-0812">Transmembrane</keyword>
<evidence type="ECO:0000313" key="3">
    <source>
        <dbReference type="Proteomes" id="UP001633002"/>
    </source>
</evidence>
<feature type="transmembrane region" description="Helical" evidence="1">
    <location>
        <begin position="123"/>
        <end position="144"/>
    </location>
</feature>
<organism evidence="2 3">
    <name type="scientific">Riccia sorocarpa</name>
    <dbReference type="NCBI Taxonomy" id="122646"/>
    <lineage>
        <taxon>Eukaryota</taxon>
        <taxon>Viridiplantae</taxon>
        <taxon>Streptophyta</taxon>
        <taxon>Embryophyta</taxon>
        <taxon>Marchantiophyta</taxon>
        <taxon>Marchantiopsida</taxon>
        <taxon>Marchantiidae</taxon>
        <taxon>Marchantiales</taxon>
        <taxon>Ricciaceae</taxon>
        <taxon>Riccia</taxon>
    </lineage>
</organism>
<keyword evidence="1" id="KW-1133">Transmembrane helix</keyword>
<sequence>MAVMSSAIWNPTLMAAAAATPSRQLASATSFSPLGLPSISYRRKSGQLSTRGLVVVRCAASERPSAEEGKLVRKDRLGVSSSSSIENALLSAGIALSPYLLGIENANAAGGENGILEGRTFALVHPVSMGALLVYTLWAGYLGFQWRRVREIQGEINELKKQVKPVAVAAGDKPAAPSPPSPVDSQISKLTEERKELVKGNFRDKHFNAGSILLGGGVSVSILGCINTYLRTGKLFPGPHLFAGAGITVLWALAAALVPSMQKGDETARSLHIGLNALNVILFLWQVPTGLEIVGKVFEFTSWP</sequence>
<evidence type="ECO:0000313" key="2">
    <source>
        <dbReference type="EMBL" id="KAL3693063.1"/>
    </source>
</evidence>
<evidence type="ECO:0000256" key="1">
    <source>
        <dbReference type="SAM" id="Phobius"/>
    </source>
</evidence>
<feature type="transmembrane region" description="Helical" evidence="1">
    <location>
        <begin position="207"/>
        <end position="229"/>
    </location>
</feature>
<gene>
    <name evidence="2" type="ORF">R1sor_006714</name>
</gene>
<comment type="caution">
    <text evidence="2">The sequence shown here is derived from an EMBL/GenBank/DDBJ whole genome shotgun (WGS) entry which is preliminary data.</text>
</comment>
<dbReference type="PANTHER" id="PTHR34679:SF2">
    <property type="entry name" value="OS02G0122500 PROTEIN"/>
    <property type="match status" value="1"/>
</dbReference>
<keyword evidence="3" id="KW-1185">Reference proteome</keyword>
<dbReference type="PANTHER" id="PTHR34679">
    <property type="match status" value="1"/>
</dbReference>
<reference evidence="2 3" key="1">
    <citation type="submission" date="2024-09" db="EMBL/GenBank/DDBJ databases">
        <title>Chromosome-scale assembly of Riccia sorocarpa.</title>
        <authorList>
            <person name="Paukszto L."/>
        </authorList>
    </citation>
    <scope>NUCLEOTIDE SEQUENCE [LARGE SCALE GENOMIC DNA]</scope>
    <source>
        <strain evidence="2">LP-2024</strain>
        <tissue evidence="2">Aerial parts of the thallus</tissue>
    </source>
</reference>
<protein>
    <submittedName>
        <fullName evidence="2">Uncharacterized protein</fullName>
    </submittedName>
</protein>
<name>A0ABD3HN81_9MARC</name>
<dbReference type="AlphaFoldDB" id="A0ABD3HN81"/>